<dbReference type="InterPro" id="IPR036983">
    <property type="entry name" value="AIM24_sf"/>
</dbReference>
<dbReference type="AlphaFoldDB" id="A0A7G9G382"/>
<protein>
    <submittedName>
        <fullName evidence="1">AIM24 family protein</fullName>
    </submittedName>
</protein>
<dbReference type="Proteomes" id="UP000515823">
    <property type="component" value="Chromosome"/>
</dbReference>
<dbReference type="Gene3D" id="3.60.160.10">
    <property type="entry name" value="Mitochondrial biogenesis AIM24"/>
    <property type="match status" value="1"/>
</dbReference>
<evidence type="ECO:0000313" key="1">
    <source>
        <dbReference type="EMBL" id="QNM05264.1"/>
    </source>
</evidence>
<reference evidence="1 2" key="1">
    <citation type="submission" date="2020-08" db="EMBL/GenBank/DDBJ databases">
        <authorList>
            <person name="Liu C."/>
            <person name="Sun Q."/>
        </authorList>
    </citation>
    <scope>NUCLEOTIDE SEQUENCE [LARGE SCALE GENOMIC DNA]</scope>
    <source>
        <strain evidence="1 2">NSJ-38</strain>
    </source>
</reference>
<dbReference type="RefSeq" id="WP_249302111.1">
    <property type="nucleotide sequence ID" value="NZ_CP060634.1"/>
</dbReference>
<dbReference type="PANTHER" id="PTHR43657:SF1">
    <property type="entry name" value="ALTERED INHERITANCE OF MITOCHONDRIA PROTEIN 24, MITOCHONDRIAL"/>
    <property type="match status" value="1"/>
</dbReference>
<dbReference type="Pfam" id="PF01987">
    <property type="entry name" value="AIM24"/>
    <property type="match status" value="1"/>
</dbReference>
<sequence length="228" mass="24011">MKYNIQGGNLPVVICELDANEQMITERGSMSWMSPNMQMATSGGGSIGKAFGRMFSGEAIFQNIYTAQGGPGMIAFASSFPGSIRPLEIMPGSDMIVQKAGFLASTAGVDLSVFFQKKLGAGFFGGEGFIMQRLSGNGMAFIEIDGAAIEYDLAPGQQLIVDTGYLAAMSSTCSLDIQKVPGVKNMFLGGEGIFNTRITGPGHVILQTMPVSDVAKTLQPFFNTSGNG</sequence>
<dbReference type="InterPro" id="IPR016031">
    <property type="entry name" value="Trp_RNA-bd_attenuator-like_dom"/>
</dbReference>
<dbReference type="KEGG" id="qdo:H9Q78_12585"/>
<dbReference type="SUPFAM" id="SSF51219">
    <property type="entry name" value="TRAP-like"/>
    <property type="match status" value="1"/>
</dbReference>
<dbReference type="PANTHER" id="PTHR43657">
    <property type="entry name" value="TRYPTOPHAN RNA-BINDING ATTENUATOR PROTEIN-LIKE PROTEIN"/>
    <property type="match status" value="1"/>
</dbReference>
<gene>
    <name evidence="1" type="ORF">H9Q78_12585</name>
</gene>
<proteinExistence type="predicted"/>
<evidence type="ECO:0000313" key="2">
    <source>
        <dbReference type="Proteomes" id="UP000515823"/>
    </source>
</evidence>
<keyword evidence="2" id="KW-1185">Reference proteome</keyword>
<dbReference type="InterPro" id="IPR002838">
    <property type="entry name" value="AIM24"/>
</dbReference>
<organism evidence="1 2">
    <name type="scientific">Qiania dongpingensis</name>
    <dbReference type="NCBI Taxonomy" id="2763669"/>
    <lineage>
        <taxon>Bacteria</taxon>
        <taxon>Bacillati</taxon>
        <taxon>Bacillota</taxon>
        <taxon>Clostridia</taxon>
        <taxon>Lachnospirales</taxon>
        <taxon>Lachnospiraceae</taxon>
        <taxon>Qiania</taxon>
    </lineage>
</organism>
<accession>A0A7G9G382</accession>
<dbReference type="EMBL" id="CP060634">
    <property type="protein sequence ID" value="QNM05264.1"/>
    <property type="molecule type" value="Genomic_DNA"/>
</dbReference>
<name>A0A7G9G382_9FIRM</name>